<dbReference type="CDD" id="cd03786">
    <property type="entry name" value="GTB_UDP-GlcNAc_2-Epimerase"/>
    <property type="match status" value="1"/>
</dbReference>
<accession>A0A2D2B187</accession>
<dbReference type="InterPro" id="IPR003331">
    <property type="entry name" value="UDP_GlcNAc_Epimerase_2_dom"/>
</dbReference>
<dbReference type="PANTHER" id="PTHR43174:SF2">
    <property type="entry name" value="UDP-N-ACETYLGLUCOSAMINE 2-EPIMERASE"/>
    <property type="match status" value="1"/>
</dbReference>
<name>A0A2D2B187_9CAUL</name>
<evidence type="ECO:0000256" key="5">
    <source>
        <dbReference type="RuleBase" id="RU003513"/>
    </source>
</evidence>
<dbReference type="InterPro" id="IPR029767">
    <property type="entry name" value="WecB-like"/>
</dbReference>
<evidence type="ECO:0000256" key="4">
    <source>
        <dbReference type="ARBA" id="ARBA00038858"/>
    </source>
</evidence>
<dbReference type="EC" id="5.1.3.14" evidence="4"/>
<dbReference type="Pfam" id="PF02350">
    <property type="entry name" value="Epimerase_2"/>
    <property type="match status" value="1"/>
</dbReference>
<keyword evidence="8" id="KW-1185">Reference proteome</keyword>
<organism evidence="7 8">
    <name type="scientific">Caulobacter mirabilis</name>
    <dbReference type="NCBI Taxonomy" id="69666"/>
    <lineage>
        <taxon>Bacteria</taxon>
        <taxon>Pseudomonadati</taxon>
        <taxon>Pseudomonadota</taxon>
        <taxon>Alphaproteobacteria</taxon>
        <taxon>Caulobacterales</taxon>
        <taxon>Caulobacteraceae</taxon>
        <taxon>Caulobacter</taxon>
    </lineage>
</organism>
<dbReference type="Gene3D" id="3.40.50.2000">
    <property type="entry name" value="Glycogen Phosphorylase B"/>
    <property type="match status" value="2"/>
</dbReference>
<feature type="domain" description="UDP-N-acetylglucosamine 2-epimerase" evidence="6">
    <location>
        <begin position="23"/>
        <end position="367"/>
    </location>
</feature>
<dbReference type="RefSeq" id="WP_099623244.1">
    <property type="nucleotide sequence ID" value="NZ_CP024201.1"/>
</dbReference>
<dbReference type="EMBL" id="CP024201">
    <property type="protein sequence ID" value="ATQ43996.1"/>
    <property type="molecule type" value="Genomic_DNA"/>
</dbReference>
<dbReference type="PANTHER" id="PTHR43174">
    <property type="entry name" value="UDP-N-ACETYLGLUCOSAMINE 2-EPIMERASE"/>
    <property type="match status" value="1"/>
</dbReference>
<evidence type="ECO:0000313" key="8">
    <source>
        <dbReference type="Proteomes" id="UP000228945"/>
    </source>
</evidence>
<dbReference type="Proteomes" id="UP000228945">
    <property type="component" value="Chromosome"/>
</dbReference>
<evidence type="ECO:0000256" key="3">
    <source>
        <dbReference type="ARBA" id="ARBA00038209"/>
    </source>
</evidence>
<dbReference type="KEGG" id="cmb:CSW64_17180"/>
<keyword evidence="1 5" id="KW-0413">Isomerase</keyword>
<proteinExistence type="inferred from homology"/>
<evidence type="ECO:0000313" key="7">
    <source>
        <dbReference type="EMBL" id="ATQ43996.1"/>
    </source>
</evidence>
<dbReference type="OrthoDB" id="9803238at2"/>
<comment type="similarity">
    <text evidence="3 5">Belongs to the UDP-N-acetylglucosamine 2-epimerase family.</text>
</comment>
<evidence type="ECO:0000256" key="2">
    <source>
        <dbReference type="ARBA" id="ARBA00036080"/>
    </source>
</evidence>
<comment type="catalytic activity">
    <reaction evidence="2">
        <text>UDP-N-acetyl-alpha-D-glucosamine = UDP-N-acetyl-alpha-D-mannosamine</text>
        <dbReference type="Rhea" id="RHEA:17213"/>
        <dbReference type="ChEBI" id="CHEBI:57705"/>
        <dbReference type="ChEBI" id="CHEBI:68623"/>
        <dbReference type="EC" id="5.1.3.14"/>
    </reaction>
</comment>
<reference evidence="7 8" key="1">
    <citation type="submission" date="2017-10" db="EMBL/GenBank/DDBJ databases">
        <title>Genome sequence of Caulobacter mirabilis FWC38.</title>
        <authorList>
            <person name="Fiebig A."/>
            <person name="Crosson S."/>
        </authorList>
    </citation>
    <scope>NUCLEOTIDE SEQUENCE [LARGE SCALE GENOMIC DNA]</scope>
    <source>
        <strain evidence="7 8">FWC 38</strain>
    </source>
</reference>
<sequence>MRVLSIFGTRPEAIKMAPVVLRLSADPEIESIVCTTGQHRQMLDQMLGAFGVTPDVDLGVMTQGQSLNALTGQILTTLDGVLEQTKPDRVLVHGDTATAMAASLAAFHRRIPVGHVEAGLRTYDLQKPWPEEMNRRFVDIVSDLMFAPTEGSRENLAGERLGGRVFVTGNTVIDALHHAQAILARNAAMRARIDAALPRIDPAKRLVLVTGHRRESFGDGFRDICAALLRLAERSDVEIIYPVHLNPNVREPVMQALGGRDNIHLIAPQDYFPFVRLMQRADVILTDSGGVQEEAPALGKPVLVMRDVTERPEAVAAGAAELVGTAPDSIVAAVTRVLDEEAVRLAFARGRSPYGDGRAADRIASALLGVPFDEFDMASPSQTAVMERLSA</sequence>
<evidence type="ECO:0000256" key="1">
    <source>
        <dbReference type="ARBA" id="ARBA00023235"/>
    </source>
</evidence>
<protein>
    <recommendedName>
        <fullName evidence="4">UDP-N-acetylglucosamine 2-epimerase (non-hydrolyzing)</fullName>
        <ecNumber evidence="4">5.1.3.14</ecNumber>
    </recommendedName>
</protein>
<gene>
    <name evidence="7" type="ORF">CSW64_17180</name>
</gene>
<evidence type="ECO:0000259" key="6">
    <source>
        <dbReference type="Pfam" id="PF02350"/>
    </source>
</evidence>
<dbReference type="NCBIfam" id="TIGR00236">
    <property type="entry name" value="wecB"/>
    <property type="match status" value="1"/>
</dbReference>
<dbReference type="SUPFAM" id="SSF53756">
    <property type="entry name" value="UDP-Glycosyltransferase/glycogen phosphorylase"/>
    <property type="match status" value="1"/>
</dbReference>
<dbReference type="AlphaFoldDB" id="A0A2D2B187"/>
<dbReference type="GO" id="GO:0008761">
    <property type="term" value="F:UDP-N-acetylglucosamine 2-epimerase activity"/>
    <property type="evidence" value="ECO:0007669"/>
    <property type="project" value="UniProtKB-EC"/>
</dbReference>